<protein>
    <submittedName>
        <fullName evidence="5">Uncharacterized protein</fullName>
    </submittedName>
</protein>
<gene>
    <name evidence="5" type="ORF">I308_104288</name>
</gene>
<feature type="region of interest" description="Disordered" evidence="4">
    <location>
        <begin position="1"/>
        <end position="53"/>
    </location>
</feature>
<dbReference type="PANTHER" id="PTHR15314">
    <property type="entry name" value="RIBONUCLEASE P PROTEIN SUBUNIT P20"/>
    <property type="match status" value="1"/>
</dbReference>
<keyword evidence="3" id="KW-0539">Nucleus</keyword>
<comment type="subcellular location">
    <subcellularLocation>
        <location evidence="1">Nucleus</location>
        <location evidence="1">Nucleolus</location>
    </subcellularLocation>
</comment>
<feature type="region of interest" description="Disordered" evidence="4">
    <location>
        <begin position="186"/>
        <end position="245"/>
    </location>
</feature>
<name>A0ABR3BQ03_9TREE</name>
<dbReference type="GeneID" id="91991144"/>
<dbReference type="Proteomes" id="UP000054399">
    <property type="component" value="Unassembled WGS sequence"/>
</dbReference>
<accession>A0ABR3BQ03</accession>
<comment type="caution">
    <text evidence="5">The sequence shown here is derived from an EMBL/GenBank/DDBJ whole genome shotgun (WGS) entry which is preliminary data.</text>
</comment>
<feature type="compositionally biased region" description="Basic residues" evidence="4">
    <location>
        <begin position="196"/>
        <end position="213"/>
    </location>
</feature>
<evidence type="ECO:0000313" key="5">
    <source>
        <dbReference type="EMBL" id="KAL0247253.1"/>
    </source>
</evidence>
<dbReference type="RefSeq" id="XP_066613214.1">
    <property type="nucleotide sequence ID" value="XM_066758766.1"/>
</dbReference>
<evidence type="ECO:0000256" key="3">
    <source>
        <dbReference type="ARBA" id="ARBA00023242"/>
    </source>
</evidence>
<keyword evidence="2" id="KW-0819">tRNA processing</keyword>
<feature type="compositionally biased region" description="Acidic residues" evidence="4">
    <location>
        <begin position="224"/>
        <end position="245"/>
    </location>
</feature>
<evidence type="ECO:0000256" key="2">
    <source>
        <dbReference type="ARBA" id="ARBA00022694"/>
    </source>
</evidence>
<dbReference type="Gene3D" id="3.30.110.20">
    <property type="entry name" value="Alba-like domain"/>
    <property type="match status" value="1"/>
</dbReference>
<keyword evidence="6" id="KW-1185">Reference proteome</keyword>
<dbReference type="EMBL" id="ATAM02000007">
    <property type="protein sequence ID" value="KAL0247253.1"/>
    <property type="molecule type" value="Genomic_DNA"/>
</dbReference>
<dbReference type="InterPro" id="IPR036882">
    <property type="entry name" value="Alba-like_dom_sf"/>
</dbReference>
<dbReference type="InterPro" id="IPR014612">
    <property type="entry name" value="Pop7/Rpp20"/>
</dbReference>
<evidence type="ECO:0000313" key="6">
    <source>
        <dbReference type="Proteomes" id="UP000054399"/>
    </source>
</evidence>
<organism evidence="5 6">
    <name type="scientific">Cryptococcus tetragattii IND107</name>
    <dbReference type="NCBI Taxonomy" id="1296105"/>
    <lineage>
        <taxon>Eukaryota</taxon>
        <taxon>Fungi</taxon>
        <taxon>Dikarya</taxon>
        <taxon>Basidiomycota</taxon>
        <taxon>Agaricomycotina</taxon>
        <taxon>Tremellomycetes</taxon>
        <taxon>Tremellales</taxon>
        <taxon>Cryptococcaceae</taxon>
        <taxon>Cryptococcus</taxon>
        <taxon>Cryptococcus gattii species complex</taxon>
    </lineage>
</organism>
<dbReference type="Pfam" id="PF12328">
    <property type="entry name" value="Rpp20"/>
    <property type="match status" value="1"/>
</dbReference>
<reference evidence="5 6" key="2">
    <citation type="submission" date="2024-01" db="EMBL/GenBank/DDBJ databases">
        <title>Comparative genomics of Cryptococcus and Kwoniella reveals pathogenesis evolution and contrasting modes of karyotype evolution via chromosome fusion or intercentromeric recombination.</title>
        <authorList>
            <person name="Coelho M.A."/>
            <person name="David-Palma M."/>
            <person name="Shea T."/>
            <person name="Bowers K."/>
            <person name="Mcginley-Smith S."/>
            <person name="Mohammad A.W."/>
            <person name="Gnirke A."/>
            <person name="Yurkov A.M."/>
            <person name="Nowrousian M."/>
            <person name="Sun S."/>
            <person name="Cuomo C.A."/>
            <person name="Heitman J."/>
        </authorList>
    </citation>
    <scope>NUCLEOTIDE SEQUENCE [LARGE SCALE GENOMIC DNA]</scope>
    <source>
        <strain evidence="5 6">IND107</strain>
    </source>
</reference>
<evidence type="ECO:0000256" key="4">
    <source>
        <dbReference type="SAM" id="MobiDB-lite"/>
    </source>
</evidence>
<dbReference type="PANTHER" id="PTHR15314:SF1">
    <property type="entry name" value="RIBONUCLEASE P PROTEIN SUBUNIT P20"/>
    <property type="match status" value="1"/>
</dbReference>
<reference evidence="6" key="1">
    <citation type="submission" date="2015-01" db="EMBL/GenBank/DDBJ databases">
        <title>The Genome Sequence of Cryptococcus gattii MMRL2647.</title>
        <authorList>
            <consortium name="The Broad Institute Genomics Platform"/>
            <person name="Cuomo C."/>
            <person name="Litvintseva A."/>
            <person name="Chen Y."/>
            <person name="Heitman J."/>
            <person name="Sun S."/>
            <person name="Springer D."/>
            <person name="Dromer F."/>
            <person name="Young S."/>
            <person name="Zeng Q."/>
            <person name="Gargeya S."/>
            <person name="Abouelleil A."/>
            <person name="Alvarado L."/>
            <person name="Chapman S.B."/>
            <person name="Gainer-Dewar J."/>
            <person name="Goldberg J."/>
            <person name="Griggs A."/>
            <person name="Gujja S."/>
            <person name="Hansen M."/>
            <person name="Howarth C."/>
            <person name="Imamovic A."/>
            <person name="Larimer J."/>
            <person name="Murphy C."/>
            <person name="Naylor J."/>
            <person name="Pearson M."/>
            <person name="Priest M."/>
            <person name="Roberts A."/>
            <person name="Saif S."/>
            <person name="Shea T."/>
            <person name="Sykes S."/>
            <person name="Wortman J."/>
            <person name="Nusbaum C."/>
            <person name="Birren B."/>
        </authorList>
    </citation>
    <scope>NUCLEOTIDE SEQUENCE [LARGE SCALE GENOMIC DNA]</scope>
    <source>
        <strain evidence="6">IND107</strain>
    </source>
</reference>
<feature type="compositionally biased region" description="Basic and acidic residues" evidence="4">
    <location>
        <begin position="214"/>
        <end position="223"/>
    </location>
</feature>
<evidence type="ECO:0000256" key="1">
    <source>
        <dbReference type="ARBA" id="ARBA00004604"/>
    </source>
</evidence>
<sequence length="245" mass="27101">MSSAVKKLPPPVPPKQRSSAHPSAWTHPSHKAPTVPLKPLQGVTKTRGDAGKAGHGRECIFVTRKTALGALMGRCRSLVVDEGYTSLTLYALGPAISHALLLLHALLDLLPYPKGEKGMWYEIRTGSVECIDEVGKMKDGQTDDNNAVEKEDAWLNDVGSVEANVPERATRVKSSIEITIHIAPRPASKSLSTSKEKKKKNRPSKKTRLARWNRLKEEERLREEEEEEEEELEEVEGDEEAAINA</sequence>
<proteinExistence type="predicted"/>